<evidence type="ECO:0000313" key="2">
    <source>
        <dbReference type="Proteomes" id="UP001431783"/>
    </source>
</evidence>
<proteinExistence type="predicted"/>
<name>A0AAW1ULT1_9CUCU</name>
<dbReference type="AlphaFoldDB" id="A0AAW1ULT1"/>
<gene>
    <name evidence="1" type="ORF">WA026_016297</name>
</gene>
<evidence type="ECO:0000313" key="1">
    <source>
        <dbReference type="EMBL" id="KAK9881407.1"/>
    </source>
</evidence>
<dbReference type="Proteomes" id="UP001431783">
    <property type="component" value="Unassembled WGS sequence"/>
</dbReference>
<reference evidence="1 2" key="1">
    <citation type="submission" date="2023-03" db="EMBL/GenBank/DDBJ databases">
        <title>Genome insight into feeding habits of ladybird beetles.</title>
        <authorList>
            <person name="Li H.-S."/>
            <person name="Huang Y.-H."/>
            <person name="Pang H."/>
        </authorList>
    </citation>
    <scope>NUCLEOTIDE SEQUENCE [LARGE SCALE GENOMIC DNA]</scope>
    <source>
        <strain evidence="1">SYSU_2023b</strain>
        <tissue evidence="1">Whole body</tissue>
    </source>
</reference>
<protein>
    <submittedName>
        <fullName evidence="1">Uncharacterized protein</fullName>
    </submittedName>
</protein>
<sequence>MIIGNINRYSSDSSKFYTGNYNCLASQYGGSPFSCCFLICHHPRRMGRQFRQGGTASSLAVWYKILEKKAC</sequence>
<keyword evidence="2" id="KW-1185">Reference proteome</keyword>
<comment type="caution">
    <text evidence="1">The sequence shown here is derived from an EMBL/GenBank/DDBJ whole genome shotgun (WGS) entry which is preliminary data.</text>
</comment>
<accession>A0AAW1ULT1</accession>
<dbReference type="EMBL" id="JARQZJ010000069">
    <property type="protein sequence ID" value="KAK9881407.1"/>
    <property type="molecule type" value="Genomic_DNA"/>
</dbReference>
<organism evidence="1 2">
    <name type="scientific">Henosepilachna vigintioctopunctata</name>
    <dbReference type="NCBI Taxonomy" id="420089"/>
    <lineage>
        <taxon>Eukaryota</taxon>
        <taxon>Metazoa</taxon>
        <taxon>Ecdysozoa</taxon>
        <taxon>Arthropoda</taxon>
        <taxon>Hexapoda</taxon>
        <taxon>Insecta</taxon>
        <taxon>Pterygota</taxon>
        <taxon>Neoptera</taxon>
        <taxon>Endopterygota</taxon>
        <taxon>Coleoptera</taxon>
        <taxon>Polyphaga</taxon>
        <taxon>Cucujiformia</taxon>
        <taxon>Coccinelloidea</taxon>
        <taxon>Coccinellidae</taxon>
        <taxon>Epilachninae</taxon>
        <taxon>Epilachnini</taxon>
        <taxon>Henosepilachna</taxon>
    </lineage>
</organism>